<dbReference type="RefSeq" id="WP_069663556.1">
    <property type="nucleotide sequence ID" value="NZ_JBHUJJ010000001.1"/>
</dbReference>
<evidence type="ECO:0000313" key="1">
    <source>
        <dbReference type="EMBL" id="OEG12853.1"/>
    </source>
</evidence>
<organism evidence="1 2">
    <name type="scientific">Enterococcus termitis</name>
    <dbReference type="NCBI Taxonomy" id="332950"/>
    <lineage>
        <taxon>Bacteria</taxon>
        <taxon>Bacillati</taxon>
        <taxon>Bacillota</taxon>
        <taxon>Bacilli</taxon>
        <taxon>Lactobacillales</taxon>
        <taxon>Enterococcaceae</taxon>
        <taxon>Enterococcus</taxon>
    </lineage>
</organism>
<accession>A0A1E5GJF0</accession>
<dbReference type="EMBL" id="MIJY01000023">
    <property type="protein sequence ID" value="OEG12853.1"/>
    <property type="molecule type" value="Genomic_DNA"/>
</dbReference>
<gene>
    <name evidence="1" type="ORF">BCR25_04995</name>
</gene>
<proteinExistence type="predicted"/>
<dbReference type="AlphaFoldDB" id="A0A1E5GJF0"/>
<evidence type="ECO:0000313" key="2">
    <source>
        <dbReference type="Proteomes" id="UP000095094"/>
    </source>
</evidence>
<dbReference type="Proteomes" id="UP000095094">
    <property type="component" value="Unassembled WGS sequence"/>
</dbReference>
<protein>
    <submittedName>
        <fullName evidence="1">Uncharacterized protein</fullName>
    </submittedName>
</protein>
<sequence>MKKDIVEKLWSVKEKLTKKEELTTSELNAINLLLTDVSGIRIPTKQEVLLYEEALTLILQTTSESAGAYFEARIEAFEKKYPDFDD</sequence>
<comment type="caution">
    <text evidence="1">The sequence shown here is derived from an EMBL/GenBank/DDBJ whole genome shotgun (WGS) entry which is preliminary data.</text>
</comment>
<reference evidence="2" key="1">
    <citation type="submission" date="2016-09" db="EMBL/GenBank/DDBJ databases">
        <authorList>
            <person name="Gulvik C.A."/>
        </authorList>
    </citation>
    <scope>NUCLEOTIDE SEQUENCE [LARGE SCALE GENOMIC DNA]</scope>
    <source>
        <strain evidence="2">LMG 8895</strain>
    </source>
</reference>
<keyword evidence="2" id="KW-1185">Reference proteome</keyword>
<name>A0A1E5GJF0_9ENTE</name>